<sequence>AQLHKYLIKHNRFLIKHNRYLIKYLIKHKKSYVYEASNAELN</sequence>
<organism evidence="1 2">
    <name type="scientific">Ciona intestinalis</name>
    <name type="common">Transparent sea squirt</name>
    <name type="synonym">Ascidia intestinalis</name>
    <dbReference type="NCBI Taxonomy" id="7719"/>
    <lineage>
        <taxon>Eukaryota</taxon>
        <taxon>Metazoa</taxon>
        <taxon>Chordata</taxon>
        <taxon>Tunicata</taxon>
        <taxon>Ascidiacea</taxon>
        <taxon>Phlebobranchia</taxon>
        <taxon>Cionidae</taxon>
        <taxon>Ciona</taxon>
    </lineage>
</organism>
<name>F7A000_CIOIN</name>
<dbReference type="HOGENOM" id="CLU_3263006_0_0_1"/>
<keyword evidence="2" id="KW-1185">Reference proteome</keyword>
<reference evidence="1" key="3">
    <citation type="submission" date="2025-09" db="UniProtKB">
        <authorList>
            <consortium name="Ensembl"/>
        </authorList>
    </citation>
    <scope>IDENTIFICATION</scope>
</reference>
<dbReference type="AlphaFoldDB" id="F7A000"/>
<reference evidence="2" key="1">
    <citation type="journal article" date="2002" name="Science">
        <title>The draft genome of Ciona intestinalis: insights into chordate and vertebrate origins.</title>
        <authorList>
            <person name="Dehal P."/>
            <person name="Satou Y."/>
            <person name="Campbell R.K."/>
            <person name="Chapman J."/>
            <person name="Degnan B."/>
            <person name="De Tomaso A."/>
            <person name="Davidson B."/>
            <person name="Di Gregorio A."/>
            <person name="Gelpke M."/>
            <person name="Goodstein D.M."/>
            <person name="Harafuji N."/>
            <person name="Hastings K.E."/>
            <person name="Ho I."/>
            <person name="Hotta K."/>
            <person name="Huang W."/>
            <person name="Kawashima T."/>
            <person name="Lemaire P."/>
            <person name="Martinez D."/>
            <person name="Meinertzhagen I.A."/>
            <person name="Necula S."/>
            <person name="Nonaka M."/>
            <person name="Putnam N."/>
            <person name="Rash S."/>
            <person name="Saiga H."/>
            <person name="Satake M."/>
            <person name="Terry A."/>
            <person name="Yamada L."/>
            <person name="Wang H.G."/>
            <person name="Awazu S."/>
            <person name="Azumi K."/>
            <person name="Boore J."/>
            <person name="Branno M."/>
            <person name="Chin-Bow S."/>
            <person name="DeSantis R."/>
            <person name="Doyle S."/>
            <person name="Francino P."/>
            <person name="Keys D.N."/>
            <person name="Haga S."/>
            <person name="Hayashi H."/>
            <person name="Hino K."/>
            <person name="Imai K.S."/>
            <person name="Inaba K."/>
            <person name="Kano S."/>
            <person name="Kobayashi K."/>
            <person name="Kobayashi M."/>
            <person name="Lee B.I."/>
            <person name="Makabe K.W."/>
            <person name="Manohar C."/>
            <person name="Matassi G."/>
            <person name="Medina M."/>
            <person name="Mochizuki Y."/>
            <person name="Mount S."/>
            <person name="Morishita T."/>
            <person name="Miura S."/>
            <person name="Nakayama A."/>
            <person name="Nishizaka S."/>
            <person name="Nomoto H."/>
            <person name="Ohta F."/>
            <person name="Oishi K."/>
            <person name="Rigoutsos I."/>
            <person name="Sano M."/>
            <person name="Sasaki A."/>
            <person name="Sasakura Y."/>
            <person name="Shoguchi E."/>
            <person name="Shin-i T."/>
            <person name="Spagnuolo A."/>
            <person name="Stainier D."/>
            <person name="Suzuki M.M."/>
            <person name="Tassy O."/>
            <person name="Takatori N."/>
            <person name="Tokuoka M."/>
            <person name="Yagi K."/>
            <person name="Yoshizaki F."/>
            <person name="Wada S."/>
            <person name="Zhang C."/>
            <person name="Hyatt P.D."/>
            <person name="Larimer F."/>
            <person name="Detter C."/>
            <person name="Doggett N."/>
            <person name="Glavina T."/>
            <person name="Hawkins T."/>
            <person name="Richardson P."/>
            <person name="Lucas S."/>
            <person name="Kohara Y."/>
            <person name="Levine M."/>
            <person name="Satoh N."/>
            <person name="Rokhsar D.S."/>
        </authorList>
    </citation>
    <scope>NUCLEOTIDE SEQUENCE [LARGE SCALE GENOMIC DNA]</scope>
</reference>
<protein>
    <submittedName>
        <fullName evidence="1">Uncharacterized protein</fullName>
    </submittedName>
</protein>
<reference evidence="1" key="2">
    <citation type="submission" date="2025-08" db="UniProtKB">
        <authorList>
            <consortium name="Ensembl"/>
        </authorList>
    </citation>
    <scope>IDENTIFICATION</scope>
</reference>
<accession>F7A000</accession>
<dbReference type="Proteomes" id="UP000008144">
    <property type="component" value="Unassembled WGS sequence"/>
</dbReference>
<dbReference type="Ensembl" id="ENSCINT00000029635.2">
    <property type="protein sequence ID" value="ENSCINP00000029389.2"/>
    <property type="gene ID" value="ENSCING00000017307.2"/>
</dbReference>
<evidence type="ECO:0000313" key="2">
    <source>
        <dbReference type="Proteomes" id="UP000008144"/>
    </source>
</evidence>
<evidence type="ECO:0000313" key="1">
    <source>
        <dbReference type="Ensembl" id="ENSCINP00000029389.2"/>
    </source>
</evidence>
<proteinExistence type="predicted"/>
<dbReference type="InParanoid" id="F7A000"/>